<evidence type="ECO:0000313" key="1">
    <source>
        <dbReference type="EMBL" id="QOL48502.1"/>
    </source>
</evidence>
<name>A0A7L9U2J3_9BURK</name>
<dbReference type="Proteomes" id="UP000593875">
    <property type="component" value="Chromosome"/>
</dbReference>
<dbReference type="AlphaFoldDB" id="A0A7L9U2J3"/>
<gene>
    <name evidence="1" type="ORF">LPB04_16205</name>
</gene>
<proteinExistence type="predicted"/>
<organism evidence="1 2">
    <name type="scientific">Massilia litorea</name>
    <dbReference type="NCBI Taxonomy" id="2769491"/>
    <lineage>
        <taxon>Bacteria</taxon>
        <taxon>Pseudomonadati</taxon>
        <taxon>Pseudomonadota</taxon>
        <taxon>Betaproteobacteria</taxon>
        <taxon>Burkholderiales</taxon>
        <taxon>Oxalobacteraceae</taxon>
        <taxon>Telluria group</taxon>
        <taxon>Massilia</taxon>
    </lineage>
</organism>
<sequence length="66" mass="7317">MTRQTLTDARHHTAGYIDTAADGRQTARDVRLHIVGYYDPRTDSTRDARLHTVGHGNILASLIACL</sequence>
<protein>
    <submittedName>
        <fullName evidence="1">Uncharacterized protein</fullName>
    </submittedName>
</protein>
<dbReference type="KEGG" id="mlir:LPB04_16205"/>
<dbReference type="RefSeq" id="WP_193685545.1">
    <property type="nucleotide sequence ID" value="NZ_CP062941.1"/>
</dbReference>
<keyword evidence="2" id="KW-1185">Reference proteome</keyword>
<evidence type="ECO:0000313" key="2">
    <source>
        <dbReference type="Proteomes" id="UP000593875"/>
    </source>
</evidence>
<reference evidence="1 2" key="1">
    <citation type="submission" date="2020-10" db="EMBL/GenBank/DDBJ databases">
        <title>Genome sequencing of Massilia sp. LPB0304.</title>
        <authorList>
            <person name="Kim J."/>
        </authorList>
    </citation>
    <scope>NUCLEOTIDE SEQUENCE [LARGE SCALE GENOMIC DNA]</scope>
    <source>
        <strain evidence="1 2">LPB0304</strain>
    </source>
</reference>
<dbReference type="EMBL" id="CP062941">
    <property type="protein sequence ID" value="QOL48502.1"/>
    <property type="molecule type" value="Genomic_DNA"/>
</dbReference>
<accession>A0A7L9U2J3</accession>